<evidence type="ECO:0000313" key="11">
    <source>
        <dbReference type="Proteomes" id="UP000825935"/>
    </source>
</evidence>
<dbReference type="GO" id="GO:0016020">
    <property type="term" value="C:membrane"/>
    <property type="evidence" value="ECO:0007669"/>
    <property type="project" value="UniProtKB-SubCell"/>
</dbReference>
<evidence type="ECO:0000259" key="9">
    <source>
        <dbReference type="Pfam" id="PF01529"/>
    </source>
</evidence>
<dbReference type="Proteomes" id="UP000825935">
    <property type="component" value="Chromosome 4"/>
</dbReference>
<dbReference type="PROSITE" id="PS50216">
    <property type="entry name" value="DHHC"/>
    <property type="match status" value="1"/>
</dbReference>
<dbReference type="InterPro" id="IPR001594">
    <property type="entry name" value="Palmitoyltrfase_DHHC"/>
</dbReference>
<dbReference type="Pfam" id="PF01529">
    <property type="entry name" value="DHHC"/>
    <property type="match status" value="1"/>
</dbReference>
<dbReference type="GO" id="GO:0019706">
    <property type="term" value="F:protein-cysteine S-palmitoyltransferase activity"/>
    <property type="evidence" value="ECO:0007669"/>
    <property type="project" value="UniProtKB-EC"/>
</dbReference>
<dbReference type="PANTHER" id="PTHR12246">
    <property type="entry name" value="PALMITOYLTRANSFERASE ZDHHC16"/>
    <property type="match status" value="1"/>
</dbReference>
<keyword evidence="11" id="KW-1185">Reference proteome</keyword>
<feature type="transmembrane region" description="Helical" evidence="8">
    <location>
        <begin position="216"/>
        <end position="238"/>
    </location>
</feature>
<reference evidence="10" key="1">
    <citation type="submission" date="2021-08" db="EMBL/GenBank/DDBJ databases">
        <title>WGS assembly of Ceratopteris richardii.</title>
        <authorList>
            <person name="Marchant D.B."/>
            <person name="Chen G."/>
            <person name="Jenkins J."/>
            <person name="Shu S."/>
            <person name="Leebens-Mack J."/>
            <person name="Grimwood J."/>
            <person name="Schmutz J."/>
            <person name="Soltis P."/>
            <person name="Soltis D."/>
            <person name="Chen Z.-H."/>
        </authorList>
    </citation>
    <scope>NUCLEOTIDE SEQUENCE</scope>
    <source>
        <strain evidence="10">Whitten #5841</strain>
        <tissue evidence="10">Leaf</tissue>
    </source>
</reference>
<keyword evidence="6 8" id="KW-0472">Membrane</keyword>
<feature type="transmembrane region" description="Helical" evidence="8">
    <location>
        <begin position="250"/>
        <end position="271"/>
    </location>
</feature>
<keyword evidence="3 8" id="KW-0808">Transferase</keyword>
<comment type="catalytic activity">
    <reaction evidence="8">
        <text>L-cysteinyl-[protein] + hexadecanoyl-CoA = S-hexadecanoyl-L-cysteinyl-[protein] + CoA</text>
        <dbReference type="Rhea" id="RHEA:36683"/>
        <dbReference type="Rhea" id="RHEA-COMP:10131"/>
        <dbReference type="Rhea" id="RHEA-COMP:11032"/>
        <dbReference type="ChEBI" id="CHEBI:29950"/>
        <dbReference type="ChEBI" id="CHEBI:57287"/>
        <dbReference type="ChEBI" id="CHEBI:57379"/>
        <dbReference type="ChEBI" id="CHEBI:74151"/>
        <dbReference type="EC" id="2.3.1.225"/>
    </reaction>
</comment>
<dbReference type="EMBL" id="CM035409">
    <property type="protein sequence ID" value="KAH7439765.1"/>
    <property type="molecule type" value="Genomic_DNA"/>
</dbReference>
<protein>
    <recommendedName>
        <fullName evidence="8">S-acyltransferase</fullName>
        <ecNumber evidence="8">2.3.1.225</ecNumber>
    </recommendedName>
    <alternativeName>
        <fullName evidence="8">Palmitoyltransferase</fullName>
    </alternativeName>
</protein>
<accession>A0A8T2V1W3</accession>
<organism evidence="10 11">
    <name type="scientific">Ceratopteris richardii</name>
    <name type="common">Triangle waterfern</name>
    <dbReference type="NCBI Taxonomy" id="49495"/>
    <lineage>
        <taxon>Eukaryota</taxon>
        <taxon>Viridiplantae</taxon>
        <taxon>Streptophyta</taxon>
        <taxon>Embryophyta</taxon>
        <taxon>Tracheophyta</taxon>
        <taxon>Polypodiopsida</taxon>
        <taxon>Polypodiidae</taxon>
        <taxon>Polypodiales</taxon>
        <taxon>Pteridineae</taxon>
        <taxon>Pteridaceae</taxon>
        <taxon>Parkerioideae</taxon>
        <taxon>Ceratopteris</taxon>
    </lineage>
</organism>
<feature type="transmembrane region" description="Helical" evidence="8">
    <location>
        <begin position="283"/>
        <end position="302"/>
    </location>
</feature>
<evidence type="ECO:0000256" key="2">
    <source>
        <dbReference type="ARBA" id="ARBA00008574"/>
    </source>
</evidence>
<dbReference type="InterPro" id="IPR039859">
    <property type="entry name" value="PFA4/ZDH16/20/ERF2-like"/>
</dbReference>
<evidence type="ECO:0000256" key="8">
    <source>
        <dbReference type="RuleBase" id="RU079119"/>
    </source>
</evidence>
<comment type="caution">
    <text evidence="10">The sequence shown here is derived from an EMBL/GenBank/DDBJ whole genome shotgun (WGS) entry which is preliminary data.</text>
</comment>
<feature type="domain" description="Palmitoyltransferase DHHC" evidence="9">
    <location>
        <begin position="171"/>
        <end position="320"/>
    </location>
</feature>
<evidence type="ECO:0000256" key="4">
    <source>
        <dbReference type="ARBA" id="ARBA00022692"/>
    </source>
</evidence>
<dbReference type="EC" id="2.3.1.225" evidence="8"/>
<comment type="subcellular location">
    <subcellularLocation>
        <location evidence="1">Membrane</location>
        <topology evidence="1">Multi-pass membrane protein</topology>
    </subcellularLocation>
</comment>
<evidence type="ECO:0000256" key="3">
    <source>
        <dbReference type="ARBA" id="ARBA00022679"/>
    </source>
</evidence>
<sequence>MDGFNRNPFDTSKRWFEINIAQEDQTRDEKERLHEVYEVVCWGCGLPVEYTFAHAHPVFMCGWCGAISNCSAPVKKERRCFNCYHILDFVLVTTIISLIIVIIGGGVWATFPVLFPELGFSFFLHTAFTSILSFNTLFNYCAASFVQAGPIPDIAWGSVDCVNEGGLRGYRFCHACQKPKPPSAHHCRACNACVNEMDHHCPFIGNCVGAGNHRPFILFLLFTVLSNMYVFTMSLSAIIKIWAQVDLPKVYGVASSTQAMLVIASYLQALLGSSISSSARALALLYLIAVSVSVAIGVGLLLHHQVKQLYEGYTLIETLQHASDIRTGLRRGQWRNLRRVFGHGHPLSWVLPKLGSNGKMHEK</sequence>
<dbReference type="OMA" id="MIYASIM"/>
<evidence type="ECO:0000256" key="7">
    <source>
        <dbReference type="ARBA" id="ARBA00023315"/>
    </source>
</evidence>
<keyword evidence="7 8" id="KW-0012">Acyltransferase</keyword>
<evidence type="ECO:0000256" key="6">
    <source>
        <dbReference type="ARBA" id="ARBA00023136"/>
    </source>
</evidence>
<gene>
    <name evidence="10" type="ORF">KP509_04G075200</name>
</gene>
<evidence type="ECO:0000256" key="5">
    <source>
        <dbReference type="ARBA" id="ARBA00022989"/>
    </source>
</evidence>
<comment type="similarity">
    <text evidence="2 8">Belongs to the DHHC palmitoyltransferase family.</text>
</comment>
<name>A0A8T2V1W3_CERRI</name>
<keyword evidence="4 8" id="KW-0812">Transmembrane</keyword>
<comment type="domain">
    <text evidence="8">The DHHC domain is required for palmitoyltransferase activity.</text>
</comment>
<evidence type="ECO:0000256" key="1">
    <source>
        <dbReference type="ARBA" id="ARBA00004141"/>
    </source>
</evidence>
<evidence type="ECO:0000313" key="10">
    <source>
        <dbReference type="EMBL" id="KAH7439765.1"/>
    </source>
</evidence>
<proteinExistence type="inferred from homology"/>
<keyword evidence="5 8" id="KW-1133">Transmembrane helix</keyword>
<dbReference type="AlphaFoldDB" id="A0A8T2V1W3"/>
<feature type="transmembrane region" description="Helical" evidence="8">
    <location>
        <begin position="86"/>
        <end position="111"/>
    </location>
</feature>
<dbReference type="OrthoDB" id="9909019at2759"/>